<keyword evidence="2" id="KW-1185">Reference proteome</keyword>
<reference evidence="1" key="1">
    <citation type="submission" date="2021-02" db="EMBL/GenBank/DDBJ databases">
        <title>Comparative genomics reveals that relaxation of natural selection precedes convergent phenotypic evolution of cavefish.</title>
        <authorList>
            <person name="Peng Z."/>
        </authorList>
    </citation>
    <scope>NUCLEOTIDE SEQUENCE</scope>
    <source>
        <tissue evidence="1">Muscle</tissue>
    </source>
</reference>
<accession>A0A9W7X2Q8</accession>
<organism evidence="1 2">
    <name type="scientific">Triplophysa rosa</name>
    <name type="common">Cave loach</name>
    <dbReference type="NCBI Taxonomy" id="992332"/>
    <lineage>
        <taxon>Eukaryota</taxon>
        <taxon>Metazoa</taxon>
        <taxon>Chordata</taxon>
        <taxon>Craniata</taxon>
        <taxon>Vertebrata</taxon>
        <taxon>Euteleostomi</taxon>
        <taxon>Actinopterygii</taxon>
        <taxon>Neopterygii</taxon>
        <taxon>Teleostei</taxon>
        <taxon>Ostariophysi</taxon>
        <taxon>Cypriniformes</taxon>
        <taxon>Nemacheilidae</taxon>
        <taxon>Triplophysa</taxon>
    </lineage>
</organism>
<dbReference type="Proteomes" id="UP001059041">
    <property type="component" value="Linkage Group LG2"/>
</dbReference>
<dbReference type="AlphaFoldDB" id="A0A9W7X2Q8"/>
<protein>
    <submittedName>
        <fullName evidence="1">Uncharacterized protein</fullName>
    </submittedName>
</protein>
<feature type="non-terminal residue" evidence="1">
    <location>
        <position position="74"/>
    </location>
</feature>
<comment type="caution">
    <text evidence="1">The sequence shown here is derived from an EMBL/GenBank/DDBJ whole genome shotgun (WGS) entry which is preliminary data.</text>
</comment>
<dbReference type="EMBL" id="JAFHDT010000002">
    <property type="protein sequence ID" value="KAI7813450.1"/>
    <property type="molecule type" value="Genomic_DNA"/>
</dbReference>
<name>A0A9W7X2Q8_TRIRA</name>
<gene>
    <name evidence="1" type="ORF">IRJ41_016911</name>
</gene>
<sequence length="74" mass="7613">ASIVLSYIAAATAQTHADTDADGTKLVLAACLIKGDPIWTVGGCHLGRVSTLTPSNPLLQPHTRLTASAENKST</sequence>
<evidence type="ECO:0000313" key="2">
    <source>
        <dbReference type="Proteomes" id="UP001059041"/>
    </source>
</evidence>
<proteinExistence type="predicted"/>
<evidence type="ECO:0000313" key="1">
    <source>
        <dbReference type="EMBL" id="KAI7813450.1"/>
    </source>
</evidence>